<dbReference type="Gene3D" id="1.10.443.10">
    <property type="entry name" value="Intergrase catalytic core"/>
    <property type="match status" value="1"/>
</dbReference>
<dbReference type="Gene3D" id="1.10.150.130">
    <property type="match status" value="1"/>
</dbReference>
<dbReference type="PROSITE" id="PS51898">
    <property type="entry name" value="TYR_RECOMBINASE"/>
    <property type="match status" value="1"/>
</dbReference>
<dbReference type="InterPro" id="IPR002104">
    <property type="entry name" value="Integrase_catalytic"/>
</dbReference>
<dbReference type="EMBL" id="CP076136">
    <property type="protein sequence ID" value="QWG24164.1"/>
    <property type="molecule type" value="Genomic_DNA"/>
</dbReference>
<dbReference type="InterPro" id="IPR025166">
    <property type="entry name" value="Integrase_DNA_bind_dom"/>
</dbReference>
<evidence type="ECO:0000256" key="3">
    <source>
        <dbReference type="ARBA" id="ARBA00023125"/>
    </source>
</evidence>
<reference evidence="8 9" key="1">
    <citation type="submission" date="2021-06" db="EMBL/GenBank/DDBJ databases">
        <title>Bradyrhizobium sp. S2-11-4 Genome sequencing.</title>
        <authorList>
            <person name="Jin L."/>
        </authorList>
    </citation>
    <scope>NUCLEOTIDE SEQUENCE [LARGE SCALE GENOMIC DNA]</scope>
    <source>
        <strain evidence="8 9">S2-11-4</strain>
    </source>
</reference>
<evidence type="ECO:0000256" key="1">
    <source>
        <dbReference type="ARBA" id="ARBA00008857"/>
    </source>
</evidence>
<dbReference type="GO" id="GO:0015074">
    <property type="term" value="P:DNA integration"/>
    <property type="evidence" value="ECO:0007669"/>
    <property type="project" value="UniProtKB-KW"/>
</dbReference>
<evidence type="ECO:0000259" key="6">
    <source>
        <dbReference type="PROSITE" id="PS51898"/>
    </source>
</evidence>
<keyword evidence="3 5" id="KW-0238">DNA-binding</keyword>
<dbReference type="PROSITE" id="PS51900">
    <property type="entry name" value="CB"/>
    <property type="match status" value="1"/>
</dbReference>
<dbReference type="SUPFAM" id="SSF56349">
    <property type="entry name" value="DNA breaking-rejoining enzymes"/>
    <property type="match status" value="1"/>
</dbReference>
<evidence type="ECO:0000313" key="8">
    <source>
        <dbReference type="EMBL" id="QWG24164.1"/>
    </source>
</evidence>
<evidence type="ECO:0000259" key="7">
    <source>
        <dbReference type="PROSITE" id="PS51900"/>
    </source>
</evidence>
<organism evidence="8 9">
    <name type="scientific">Bradyrhizobium sediminis</name>
    <dbReference type="NCBI Taxonomy" id="2840469"/>
    <lineage>
        <taxon>Bacteria</taxon>
        <taxon>Pseudomonadati</taxon>
        <taxon>Pseudomonadota</taxon>
        <taxon>Alphaproteobacteria</taxon>
        <taxon>Hyphomicrobiales</taxon>
        <taxon>Nitrobacteraceae</taxon>
        <taxon>Bradyrhizobium</taxon>
    </lineage>
</organism>
<dbReference type="Pfam" id="PF22022">
    <property type="entry name" value="Phage_int_M"/>
    <property type="match status" value="1"/>
</dbReference>
<evidence type="ECO:0000256" key="2">
    <source>
        <dbReference type="ARBA" id="ARBA00022908"/>
    </source>
</evidence>
<dbReference type="CDD" id="cd00801">
    <property type="entry name" value="INT_P4_C"/>
    <property type="match status" value="1"/>
</dbReference>
<dbReference type="GO" id="GO:0003677">
    <property type="term" value="F:DNA binding"/>
    <property type="evidence" value="ECO:0007669"/>
    <property type="project" value="UniProtKB-UniRule"/>
</dbReference>
<dbReference type="AlphaFoldDB" id="A0A975RY82"/>
<dbReference type="InterPro" id="IPR013762">
    <property type="entry name" value="Integrase-like_cat_sf"/>
</dbReference>
<dbReference type="Proteomes" id="UP000676951">
    <property type="component" value="Chromosome"/>
</dbReference>
<evidence type="ECO:0000256" key="5">
    <source>
        <dbReference type="PROSITE-ProRule" id="PRU01248"/>
    </source>
</evidence>
<dbReference type="InterPro" id="IPR038488">
    <property type="entry name" value="Integrase_DNA-bd_sf"/>
</dbReference>
<dbReference type="InterPro" id="IPR044068">
    <property type="entry name" value="CB"/>
</dbReference>
<dbReference type="PANTHER" id="PTHR30629:SF2">
    <property type="entry name" value="PROPHAGE INTEGRASE INTS-RELATED"/>
    <property type="match status" value="1"/>
</dbReference>
<keyword evidence="2" id="KW-0229">DNA integration</keyword>
<evidence type="ECO:0000256" key="4">
    <source>
        <dbReference type="ARBA" id="ARBA00023172"/>
    </source>
</evidence>
<evidence type="ECO:0000313" key="9">
    <source>
        <dbReference type="Proteomes" id="UP000676951"/>
    </source>
</evidence>
<dbReference type="PANTHER" id="PTHR30629">
    <property type="entry name" value="PROPHAGE INTEGRASE"/>
    <property type="match status" value="1"/>
</dbReference>
<dbReference type="GO" id="GO:0006310">
    <property type="term" value="P:DNA recombination"/>
    <property type="evidence" value="ECO:0007669"/>
    <property type="project" value="UniProtKB-KW"/>
</dbReference>
<sequence length="398" mass="45289">MALSPFAFDRAKPKQKPYKLSDGDGLYLFVQPNGSKWWRFRYQFDRREKMLSFGTYPEVSLASARDKRAAARKLVAEGIDPSVQRKADKVTATIAANNTFAAAAQDYLGKLKEEGRSAATLKKNKWLLEDLSAPLAKRPVTEIKPAEILTLLKALERAGKRETAHRLRGTIGSTFRYAIANLKAEQDPTYALRGALLQPQVQHRAAITDELELGGLMLSVEQYRGRTVVGPALQFIAYTLCRPGEARLMRKKEVNWIKAIWTIPAERMKMRRPFQIPLSKQALAVLRLVWDDSRDFVFPSQSSLLKPMSDNTYNKALRIMGYDGQMHVAHGFRTSASTIMNERHMAPPDVIEVALAHQDENEVRRIYNRAQYIVERTKLMQDWADLLDQFKQQHTEAA</sequence>
<dbReference type="Pfam" id="PF13356">
    <property type="entry name" value="Arm-DNA-bind_3"/>
    <property type="match status" value="1"/>
</dbReference>
<keyword evidence="9" id="KW-1185">Reference proteome</keyword>
<name>A0A975RY82_9BRAD</name>
<dbReference type="InterPro" id="IPR011010">
    <property type="entry name" value="DNA_brk_join_enz"/>
</dbReference>
<dbReference type="InterPro" id="IPR050808">
    <property type="entry name" value="Phage_Integrase"/>
</dbReference>
<dbReference type="RefSeq" id="WP_215604911.1">
    <property type="nucleotide sequence ID" value="NZ_CP076136.1"/>
</dbReference>
<gene>
    <name evidence="8" type="ORF">KMZ93_04335</name>
</gene>
<dbReference type="InterPro" id="IPR010998">
    <property type="entry name" value="Integrase_recombinase_N"/>
</dbReference>
<proteinExistence type="inferred from homology"/>
<feature type="domain" description="Tyr recombinase" evidence="6">
    <location>
        <begin position="202"/>
        <end position="380"/>
    </location>
</feature>
<dbReference type="Gene3D" id="3.30.160.390">
    <property type="entry name" value="Integrase, DNA-binding domain"/>
    <property type="match status" value="1"/>
</dbReference>
<accession>A0A975RY82</accession>
<dbReference type="Pfam" id="PF00589">
    <property type="entry name" value="Phage_integrase"/>
    <property type="match status" value="1"/>
</dbReference>
<protein>
    <submittedName>
        <fullName evidence="8">Tyrosine-type recombinase/integrase</fullName>
    </submittedName>
</protein>
<feature type="domain" description="Core-binding (CB)" evidence="7">
    <location>
        <begin position="98"/>
        <end position="179"/>
    </location>
</feature>
<dbReference type="InterPro" id="IPR053876">
    <property type="entry name" value="Phage_int_M"/>
</dbReference>
<comment type="similarity">
    <text evidence="1">Belongs to the 'phage' integrase family.</text>
</comment>
<keyword evidence="4" id="KW-0233">DNA recombination</keyword>